<dbReference type="EMBL" id="AFJM02000028">
    <property type="protein sequence ID" value="EMM73575.1"/>
    <property type="molecule type" value="Genomic_DNA"/>
</dbReference>
<protein>
    <submittedName>
        <fullName evidence="1">Uncharacterized protein</fullName>
    </submittedName>
</protein>
<accession>M6FMB2</accession>
<organism evidence="1 2">
    <name type="scientific">Leptospira weilii str. 2006001855</name>
    <dbReference type="NCBI Taxonomy" id="996804"/>
    <lineage>
        <taxon>Bacteria</taxon>
        <taxon>Pseudomonadati</taxon>
        <taxon>Spirochaetota</taxon>
        <taxon>Spirochaetia</taxon>
        <taxon>Leptospirales</taxon>
        <taxon>Leptospiraceae</taxon>
        <taxon>Leptospira</taxon>
    </lineage>
</organism>
<dbReference type="Proteomes" id="UP000012101">
    <property type="component" value="Unassembled WGS sequence"/>
</dbReference>
<evidence type="ECO:0000313" key="2">
    <source>
        <dbReference type="Proteomes" id="UP000012101"/>
    </source>
</evidence>
<reference evidence="1 2" key="1">
    <citation type="submission" date="2013-01" db="EMBL/GenBank/DDBJ databases">
        <authorList>
            <person name="Harkins D.M."/>
            <person name="Durkin A.S."/>
            <person name="Brinkac L.M."/>
            <person name="Haft D.H."/>
            <person name="Selengut J.D."/>
            <person name="Sanka R."/>
            <person name="DePew J."/>
            <person name="Purushe J."/>
            <person name="Hospenthal D.R."/>
            <person name="Murray C.K."/>
            <person name="Pimentel G."/>
            <person name="Wasfy M."/>
            <person name="Vinetz J.M."/>
            <person name="Sutton G.G."/>
            <person name="Nierman W.C."/>
            <person name="Fouts D.E."/>
        </authorList>
    </citation>
    <scope>NUCLEOTIDE SEQUENCE [LARGE SCALE GENOMIC DNA]</scope>
    <source>
        <strain evidence="1 2">2006001855</strain>
    </source>
</reference>
<dbReference type="AlphaFoldDB" id="M6FMB2"/>
<name>M6FMB2_9LEPT</name>
<gene>
    <name evidence="1" type="ORF">LEP1GSC038_2631</name>
</gene>
<evidence type="ECO:0000313" key="1">
    <source>
        <dbReference type="EMBL" id="EMM73575.1"/>
    </source>
</evidence>
<comment type="caution">
    <text evidence="1">The sequence shown here is derived from an EMBL/GenBank/DDBJ whole genome shotgun (WGS) entry which is preliminary data.</text>
</comment>
<proteinExistence type="predicted"/>
<sequence>MGTKFYRDFVVIPTDLSSGSKYLVGLVLLESNTLISYSRKLFRQNSRYLKIDN</sequence>